<dbReference type="Proteomes" id="UP000218231">
    <property type="component" value="Unassembled WGS sequence"/>
</dbReference>
<organism evidence="2 3">
    <name type="scientific">Diploscapter pachys</name>
    <dbReference type="NCBI Taxonomy" id="2018661"/>
    <lineage>
        <taxon>Eukaryota</taxon>
        <taxon>Metazoa</taxon>
        <taxon>Ecdysozoa</taxon>
        <taxon>Nematoda</taxon>
        <taxon>Chromadorea</taxon>
        <taxon>Rhabditida</taxon>
        <taxon>Rhabditina</taxon>
        <taxon>Rhabditomorpha</taxon>
        <taxon>Rhabditoidea</taxon>
        <taxon>Rhabditidae</taxon>
        <taxon>Diploscapter</taxon>
    </lineage>
</organism>
<name>A0A2A2M4B8_9BILA</name>
<dbReference type="EMBL" id="LIAE01005379">
    <property type="protein sequence ID" value="PAV93381.1"/>
    <property type="molecule type" value="Genomic_DNA"/>
</dbReference>
<feature type="region of interest" description="Disordered" evidence="1">
    <location>
        <begin position="141"/>
        <end position="192"/>
    </location>
</feature>
<feature type="compositionally biased region" description="Basic residues" evidence="1">
    <location>
        <begin position="157"/>
        <end position="167"/>
    </location>
</feature>
<keyword evidence="3" id="KW-1185">Reference proteome</keyword>
<evidence type="ECO:0000313" key="3">
    <source>
        <dbReference type="Proteomes" id="UP000218231"/>
    </source>
</evidence>
<sequence>MAGAARQRVENARSIDEVGGRQDQRRVARPEQQPPAPQIGPPRQRIDPLGIIVEPARHQRLGDRRALRARRHGRQVSQPREAVDVIGKRPAPVAALERERVDRVRLALERQLATQQRMAAPHVAHHGIVRHRNQLQRIATLQPHRVDRRTPRACPPRSHRGHPARRAGSRDDGGATGRSSAHQPRSAAILAA</sequence>
<dbReference type="AlphaFoldDB" id="A0A2A2M4B8"/>
<reference evidence="2 3" key="1">
    <citation type="journal article" date="2017" name="Curr. Biol.">
        <title>Genome architecture and evolution of a unichromosomal asexual nematode.</title>
        <authorList>
            <person name="Fradin H."/>
            <person name="Zegar C."/>
            <person name="Gutwein M."/>
            <person name="Lucas J."/>
            <person name="Kovtun M."/>
            <person name="Corcoran D."/>
            <person name="Baugh L.R."/>
            <person name="Kiontke K."/>
            <person name="Gunsalus K."/>
            <person name="Fitch D.H."/>
            <person name="Piano F."/>
        </authorList>
    </citation>
    <scope>NUCLEOTIDE SEQUENCE [LARGE SCALE GENOMIC DNA]</scope>
    <source>
        <strain evidence="2">PF1309</strain>
    </source>
</reference>
<gene>
    <name evidence="2" type="ORF">WR25_25293</name>
</gene>
<accession>A0A2A2M4B8</accession>
<feature type="region of interest" description="Disordered" evidence="1">
    <location>
        <begin position="1"/>
        <end position="48"/>
    </location>
</feature>
<proteinExistence type="predicted"/>
<feature type="compositionally biased region" description="Basic and acidic residues" evidence="1">
    <location>
        <begin position="7"/>
        <end position="29"/>
    </location>
</feature>
<protein>
    <submittedName>
        <fullName evidence="2">Uncharacterized protein</fullName>
    </submittedName>
</protein>
<comment type="caution">
    <text evidence="2">The sequence shown here is derived from an EMBL/GenBank/DDBJ whole genome shotgun (WGS) entry which is preliminary data.</text>
</comment>
<evidence type="ECO:0000313" key="2">
    <source>
        <dbReference type="EMBL" id="PAV93381.1"/>
    </source>
</evidence>
<evidence type="ECO:0000256" key="1">
    <source>
        <dbReference type="SAM" id="MobiDB-lite"/>
    </source>
</evidence>